<reference evidence="2 3" key="1">
    <citation type="submission" date="2016-09" db="EMBL/GenBank/DDBJ databases">
        <title>Chromobacterium muskegensis sp. nov., an insecticidal bacterium isolated from Sphagnum bogs.</title>
        <authorList>
            <person name="Sparks M.E."/>
            <person name="Blackburn M.B."/>
            <person name="Gundersen-Rindal D.E."/>
            <person name="Mitchell A."/>
            <person name="Farrar R."/>
            <person name="Kuhar D."/>
        </authorList>
    </citation>
    <scope>NUCLEOTIDE SEQUENCE [LARGE SCALE GENOMIC DNA]</scope>
    <source>
        <strain evidence="2 3">14B-1</strain>
    </source>
</reference>
<name>A0ABX3C7A2_9NEIS</name>
<dbReference type="Proteomes" id="UP000180280">
    <property type="component" value="Unassembled WGS sequence"/>
</dbReference>
<evidence type="ECO:0000313" key="3">
    <source>
        <dbReference type="Proteomes" id="UP000180280"/>
    </source>
</evidence>
<evidence type="ECO:0000259" key="1">
    <source>
        <dbReference type="Pfam" id="PF03551"/>
    </source>
</evidence>
<sequence>MRPLHHSPSQRPNSLRRLFQAMTGHHRRGGGRRHAHYAGDNEHLSRGRKFSSDDLQLLLLALIAERSSHGYELIKELAGRSNGYYSPSPGMVYPALTYLEEVGHVTVASSGNRKCYSIADSGHQHLAVKREHVELMLAKLNHIGRKMELARRAYAGEEIGEDGAAGWIKELIEARRALKHALLLRDKADSCEQRRIAEILQRAATEITGPTK</sequence>
<gene>
    <name evidence="2" type="ORF">BI344_22015</name>
</gene>
<protein>
    <recommendedName>
        <fullName evidence="1">Transcription regulator PadR N-terminal domain-containing protein</fullName>
    </recommendedName>
</protein>
<dbReference type="Gene3D" id="1.10.10.10">
    <property type="entry name" value="Winged helix-like DNA-binding domain superfamily/Winged helix DNA-binding domain"/>
    <property type="match status" value="1"/>
</dbReference>
<organism evidence="2 3">
    <name type="scientific">Chromobacterium sphagni</name>
    <dbReference type="NCBI Taxonomy" id="1903179"/>
    <lineage>
        <taxon>Bacteria</taxon>
        <taxon>Pseudomonadati</taxon>
        <taxon>Pseudomonadota</taxon>
        <taxon>Betaproteobacteria</taxon>
        <taxon>Neisseriales</taxon>
        <taxon>Chromobacteriaceae</taxon>
        <taxon>Chromobacterium</taxon>
    </lineage>
</organism>
<dbReference type="PANTHER" id="PTHR43252:SF7">
    <property type="entry name" value="TRANSCRIPTIONAL REGULATOR YQJI"/>
    <property type="match status" value="1"/>
</dbReference>
<dbReference type="InterPro" id="IPR036388">
    <property type="entry name" value="WH-like_DNA-bd_sf"/>
</dbReference>
<dbReference type="InterPro" id="IPR036390">
    <property type="entry name" value="WH_DNA-bd_sf"/>
</dbReference>
<proteinExistence type="predicted"/>
<dbReference type="PANTHER" id="PTHR43252">
    <property type="entry name" value="TRANSCRIPTIONAL REGULATOR YQJI"/>
    <property type="match status" value="1"/>
</dbReference>
<dbReference type="InterPro" id="IPR005149">
    <property type="entry name" value="Tscrpt_reg_PadR_N"/>
</dbReference>
<dbReference type="SUPFAM" id="SSF46785">
    <property type="entry name" value="Winged helix' DNA-binding domain"/>
    <property type="match status" value="1"/>
</dbReference>
<dbReference type="Pfam" id="PF03551">
    <property type="entry name" value="PadR"/>
    <property type="match status" value="1"/>
</dbReference>
<keyword evidence="3" id="KW-1185">Reference proteome</keyword>
<comment type="caution">
    <text evidence="2">The sequence shown here is derived from an EMBL/GenBank/DDBJ whole genome shotgun (WGS) entry which is preliminary data.</text>
</comment>
<accession>A0ABX3C7A2</accession>
<dbReference type="EMBL" id="MKCT01000092">
    <property type="protein sequence ID" value="OHX15555.1"/>
    <property type="molecule type" value="Genomic_DNA"/>
</dbReference>
<evidence type="ECO:0000313" key="2">
    <source>
        <dbReference type="EMBL" id="OHX15555.1"/>
    </source>
</evidence>
<dbReference type="RefSeq" id="WP_071114938.1">
    <property type="nucleotide sequence ID" value="NZ_MKCT01000092.1"/>
</dbReference>
<feature type="domain" description="Transcription regulator PadR N-terminal" evidence="1">
    <location>
        <begin position="59"/>
        <end position="127"/>
    </location>
</feature>